<reference evidence="1 2" key="1">
    <citation type="submission" date="2024-06" db="EMBL/GenBank/DDBJ databases">
        <authorList>
            <person name="Pan Q."/>
            <person name="Wen M."/>
            <person name="Jouanno E."/>
            <person name="Zahm M."/>
            <person name="Klopp C."/>
            <person name="Cabau C."/>
            <person name="Louis A."/>
            <person name="Berthelot C."/>
            <person name="Parey E."/>
            <person name="Roest Crollius H."/>
            <person name="Montfort J."/>
            <person name="Robinson-Rechavi M."/>
            <person name="Bouchez O."/>
            <person name="Lampietro C."/>
            <person name="Lopez Roques C."/>
            <person name="Donnadieu C."/>
            <person name="Postlethwait J."/>
            <person name="Bobe J."/>
            <person name="Verreycken H."/>
            <person name="Guiguen Y."/>
        </authorList>
    </citation>
    <scope>NUCLEOTIDE SEQUENCE [LARGE SCALE GENOMIC DNA]</scope>
    <source>
        <strain evidence="1">Up_M1</strain>
        <tissue evidence="1">Testis</tissue>
    </source>
</reference>
<dbReference type="SUPFAM" id="SSF53474">
    <property type="entry name" value="alpha/beta-Hydrolases"/>
    <property type="match status" value="1"/>
</dbReference>
<proteinExistence type="predicted"/>
<evidence type="ECO:0000313" key="1">
    <source>
        <dbReference type="EMBL" id="KAL0985530.1"/>
    </source>
</evidence>
<dbReference type="EMBL" id="JAGEUA010000004">
    <property type="protein sequence ID" value="KAL0985530.1"/>
    <property type="molecule type" value="Genomic_DNA"/>
</dbReference>
<dbReference type="Proteomes" id="UP001557470">
    <property type="component" value="Unassembled WGS sequence"/>
</dbReference>
<evidence type="ECO:0000313" key="2">
    <source>
        <dbReference type="Proteomes" id="UP001557470"/>
    </source>
</evidence>
<name>A0ABD0WYP3_UMBPY</name>
<sequence>MEIVKEERINIIILNAKTVSAVLSAPADASAVRTAVILTHGAGGDMNFKALVSLSHALASNGLLCLRFTCKSLNLAHRVKVYRVVWEYLKDLERFTIRNIFFAVHTPLQADPWGRGQRLLWPGSSPLCLRMQYRDWSVCPSLYTPQDRETTIARGART</sequence>
<organism evidence="1 2">
    <name type="scientific">Umbra pygmaea</name>
    <name type="common">Eastern mudminnow</name>
    <dbReference type="NCBI Taxonomy" id="75934"/>
    <lineage>
        <taxon>Eukaryota</taxon>
        <taxon>Metazoa</taxon>
        <taxon>Chordata</taxon>
        <taxon>Craniata</taxon>
        <taxon>Vertebrata</taxon>
        <taxon>Euteleostomi</taxon>
        <taxon>Actinopterygii</taxon>
        <taxon>Neopterygii</taxon>
        <taxon>Teleostei</taxon>
        <taxon>Protacanthopterygii</taxon>
        <taxon>Esociformes</taxon>
        <taxon>Umbridae</taxon>
        <taxon>Umbra</taxon>
    </lineage>
</organism>
<keyword evidence="2" id="KW-1185">Reference proteome</keyword>
<comment type="caution">
    <text evidence="1">The sequence shown here is derived from an EMBL/GenBank/DDBJ whole genome shotgun (WGS) entry which is preliminary data.</text>
</comment>
<dbReference type="Gene3D" id="3.40.50.1820">
    <property type="entry name" value="alpha/beta hydrolase"/>
    <property type="match status" value="1"/>
</dbReference>
<gene>
    <name evidence="1" type="ORF">UPYG_G00158130</name>
</gene>
<dbReference type="AlphaFoldDB" id="A0ABD0WYP3"/>
<accession>A0ABD0WYP3</accession>
<dbReference type="InterPro" id="IPR029058">
    <property type="entry name" value="AB_hydrolase_fold"/>
</dbReference>
<evidence type="ECO:0008006" key="3">
    <source>
        <dbReference type="Google" id="ProtNLM"/>
    </source>
</evidence>
<protein>
    <recommendedName>
        <fullName evidence="3">Testis expressed 30</fullName>
    </recommendedName>
</protein>